<name>A0AAD8PG38_BABGI</name>
<reference evidence="3" key="1">
    <citation type="submission" date="2023-08" db="EMBL/GenBank/DDBJ databases">
        <title>Draft sequence of the Babesia gibsoni genome.</title>
        <authorList>
            <person name="Yamagishi J.Y."/>
            <person name="Xuan X.X."/>
        </authorList>
    </citation>
    <scope>NUCLEOTIDE SEQUENCE</scope>
    <source>
        <strain evidence="3">Azabu</strain>
    </source>
</reference>
<gene>
    <name evidence="3" type="ORF">BgAZ_107160</name>
</gene>
<feature type="region of interest" description="Disordered" evidence="1">
    <location>
        <begin position="352"/>
        <end position="389"/>
    </location>
</feature>
<evidence type="ECO:0000313" key="3">
    <source>
        <dbReference type="EMBL" id="KAK1444810.1"/>
    </source>
</evidence>
<dbReference type="InterPro" id="IPR056293">
    <property type="entry name" value="PH_CERLI1"/>
</dbReference>
<comment type="caution">
    <text evidence="3">The sequence shown here is derived from an EMBL/GenBank/DDBJ whole genome shotgun (WGS) entry which is preliminary data.</text>
</comment>
<organism evidence="3 4">
    <name type="scientific">Babesia gibsoni</name>
    <dbReference type="NCBI Taxonomy" id="33632"/>
    <lineage>
        <taxon>Eukaryota</taxon>
        <taxon>Sar</taxon>
        <taxon>Alveolata</taxon>
        <taxon>Apicomplexa</taxon>
        <taxon>Aconoidasida</taxon>
        <taxon>Piroplasmida</taxon>
        <taxon>Babesiidae</taxon>
        <taxon>Babesia</taxon>
    </lineage>
</organism>
<sequence length="407" mass="46761">MFLLDPVLPGYCGIGCCGLVAANYVAKNIHKIPHPSECGCIGSIYRISGIHDHDPFDVIIEIHEALNYLDRGKYYFEIESGRKTYRTQTINVRDGKLEIHEKINVHVRQCDDKIYIKLYNKHLISSKVAAQLVLSVKNDLLVEKPAHRRWFTMTQQDRSSTRVKVSIYKLSDGIAEREISSLALHAIIEAQGEGEAIEEELLDELDTMDDYKKLRFFSKVISGPLKKMNTFGKKWTSVYFKPLEISPGNWEWCMWNSLEDFNAGLEAIEAYSFLSMSVVIADPTNRNCFYIKYHKEGNEFGILLKKVDRDRDVWSDSLYEFIERSRDIYFKNPQNQLLKKSQGGVKRCKALDTPPATETPAASKKQLEEALAKSKRLSNPSLRPQEDQEALLNKNLDRMAQQMYTSE</sequence>
<dbReference type="Pfam" id="PF23634">
    <property type="entry name" value="PH_CERLI1"/>
    <property type="match status" value="1"/>
</dbReference>
<feature type="domain" description="CERLI1-like PH" evidence="2">
    <location>
        <begin position="222"/>
        <end position="332"/>
    </location>
</feature>
<dbReference type="Proteomes" id="UP001230268">
    <property type="component" value="Unassembled WGS sequence"/>
</dbReference>
<accession>A0AAD8PG38</accession>
<keyword evidence="4" id="KW-1185">Reference proteome</keyword>
<protein>
    <recommendedName>
        <fullName evidence="2">CERLI1-like PH domain-containing protein</fullName>
    </recommendedName>
</protein>
<dbReference type="AlphaFoldDB" id="A0AAD8PG38"/>
<evidence type="ECO:0000313" key="4">
    <source>
        <dbReference type="Proteomes" id="UP001230268"/>
    </source>
</evidence>
<evidence type="ECO:0000259" key="2">
    <source>
        <dbReference type="Pfam" id="PF23634"/>
    </source>
</evidence>
<dbReference type="EMBL" id="JAVEPI010000001">
    <property type="protein sequence ID" value="KAK1444810.1"/>
    <property type="molecule type" value="Genomic_DNA"/>
</dbReference>
<evidence type="ECO:0000256" key="1">
    <source>
        <dbReference type="SAM" id="MobiDB-lite"/>
    </source>
</evidence>
<proteinExistence type="predicted"/>